<feature type="modified residue" description="4-aspartylphosphate" evidence="12">
    <location>
        <position position="1152"/>
    </location>
</feature>
<evidence type="ECO:0000256" key="7">
    <source>
        <dbReference type="ARBA" id="ARBA00022840"/>
    </source>
</evidence>
<dbReference type="FunFam" id="3.30.565.10:FF:000037">
    <property type="entry name" value="Hybrid sensor histidine kinase/response regulator"/>
    <property type="match status" value="1"/>
</dbReference>
<dbReference type="SMART" id="SM00387">
    <property type="entry name" value="HATPase_c"/>
    <property type="match status" value="1"/>
</dbReference>
<dbReference type="SMART" id="SM00388">
    <property type="entry name" value="HisKA"/>
    <property type="match status" value="1"/>
</dbReference>
<dbReference type="PROSITE" id="PS01124">
    <property type="entry name" value="HTH_ARAC_FAMILY_2"/>
    <property type="match status" value="1"/>
</dbReference>
<dbReference type="InterPro" id="IPR018060">
    <property type="entry name" value="HTH_AraC"/>
</dbReference>
<keyword evidence="8" id="KW-0902">Two-component regulatory system</keyword>
<keyword evidence="14" id="KW-0732">Signal</keyword>
<evidence type="ECO:0000259" key="16">
    <source>
        <dbReference type="PROSITE" id="PS50109"/>
    </source>
</evidence>
<feature type="chain" id="PRO_5012526950" description="histidine kinase" evidence="14">
    <location>
        <begin position="19"/>
        <end position="1376"/>
    </location>
</feature>
<dbReference type="SUPFAM" id="SSF47384">
    <property type="entry name" value="Homodimeric domain of signal transducing histidine kinase"/>
    <property type="match status" value="1"/>
</dbReference>
<proteinExistence type="predicted"/>
<dbReference type="Pfam" id="PF02518">
    <property type="entry name" value="HATPase_c"/>
    <property type="match status" value="1"/>
</dbReference>
<dbReference type="Pfam" id="PF07495">
    <property type="entry name" value="Y_Y_Y"/>
    <property type="match status" value="1"/>
</dbReference>
<gene>
    <name evidence="18" type="ORF">SAMN04488128_1011494</name>
</gene>
<dbReference type="InterPro" id="IPR018062">
    <property type="entry name" value="HTH_AraC-typ_CS"/>
</dbReference>
<dbReference type="STRING" id="634771.SAMN04488128_1011494"/>
<dbReference type="Gene3D" id="1.10.287.130">
    <property type="match status" value="1"/>
</dbReference>
<evidence type="ECO:0000256" key="5">
    <source>
        <dbReference type="ARBA" id="ARBA00022741"/>
    </source>
</evidence>
<keyword evidence="13" id="KW-0472">Membrane</keyword>
<evidence type="ECO:0000256" key="13">
    <source>
        <dbReference type="SAM" id="Phobius"/>
    </source>
</evidence>
<dbReference type="InterPro" id="IPR004358">
    <property type="entry name" value="Sig_transdc_His_kin-like_C"/>
</dbReference>
<dbReference type="GO" id="GO:0005524">
    <property type="term" value="F:ATP binding"/>
    <property type="evidence" value="ECO:0007669"/>
    <property type="project" value="UniProtKB-KW"/>
</dbReference>
<evidence type="ECO:0000256" key="10">
    <source>
        <dbReference type="ARBA" id="ARBA00023125"/>
    </source>
</evidence>
<feature type="domain" description="Response regulatory" evidence="17">
    <location>
        <begin position="1104"/>
        <end position="1219"/>
    </location>
</feature>
<feature type="domain" description="Histidine kinase" evidence="16">
    <location>
        <begin position="838"/>
        <end position="1055"/>
    </location>
</feature>
<dbReference type="InterPro" id="IPR011006">
    <property type="entry name" value="CheY-like_superfamily"/>
</dbReference>
<dbReference type="InterPro" id="IPR011110">
    <property type="entry name" value="Reg_prop"/>
</dbReference>
<dbReference type="GO" id="GO:0043565">
    <property type="term" value="F:sequence-specific DNA binding"/>
    <property type="evidence" value="ECO:0007669"/>
    <property type="project" value="InterPro"/>
</dbReference>
<dbReference type="SUPFAM" id="SSF55874">
    <property type="entry name" value="ATPase domain of HSP90 chaperone/DNA topoisomerase II/histidine kinase"/>
    <property type="match status" value="1"/>
</dbReference>
<evidence type="ECO:0000259" key="17">
    <source>
        <dbReference type="PROSITE" id="PS50110"/>
    </source>
</evidence>
<keyword evidence="11" id="KW-0804">Transcription</keyword>
<keyword evidence="9" id="KW-0805">Transcription regulation</keyword>
<organism evidence="18 19">
    <name type="scientific">Chitinophaga eiseniae</name>
    <dbReference type="NCBI Taxonomy" id="634771"/>
    <lineage>
        <taxon>Bacteria</taxon>
        <taxon>Pseudomonadati</taxon>
        <taxon>Bacteroidota</taxon>
        <taxon>Chitinophagia</taxon>
        <taxon>Chitinophagales</taxon>
        <taxon>Chitinophagaceae</taxon>
        <taxon>Chitinophaga</taxon>
    </lineage>
</organism>
<dbReference type="Gene3D" id="2.60.40.10">
    <property type="entry name" value="Immunoglobulins"/>
    <property type="match status" value="1"/>
</dbReference>
<dbReference type="Gene3D" id="3.40.50.2300">
    <property type="match status" value="1"/>
</dbReference>
<dbReference type="CDD" id="cd00082">
    <property type="entry name" value="HisKA"/>
    <property type="match status" value="1"/>
</dbReference>
<dbReference type="InterPro" id="IPR003594">
    <property type="entry name" value="HATPase_dom"/>
</dbReference>
<dbReference type="FunFam" id="2.60.40.10:FF:000791">
    <property type="entry name" value="Two-component system sensor histidine kinase/response regulator"/>
    <property type="match status" value="1"/>
</dbReference>
<comment type="catalytic activity">
    <reaction evidence="1">
        <text>ATP + protein L-histidine = ADP + protein N-phospho-L-histidine.</text>
        <dbReference type="EC" id="2.7.13.3"/>
    </reaction>
</comment>
<dbReference type="Pfam" id="PF12833">
    <property type="entry name" value="HTH_18"/>
    <property type="match status" value="1"/>
</dbReference>
<keyword evidence="4" id="KW-0808">Transferase</keyword>
<protein>
    <recommendedName>
        <fullName evidence="2">histidine kinase</fullName>
        <ecNumber evidence="2">2.7.13.3</ecNumber>
    </recommendedName>
</protein>
<dbReference type="InterPro" id="IPR036097">
    <property type="entry name" value="HisK_dim/P_sf"/>
</dbReference>
<dbReference type="CDD" id="cd00075">
    <property type="entry name" value="HATPase"/>
    <property type="match status" value="1"/>
</dbReference>
<dbReference type="EC" id="2.7.13.3" evidence="2"/>
<dbReference type="SUPFAM" id="SSF46689">
    <property type="entry name" value="Homeodomain-like"/>
    <property type="match status" value="1"/>
</dbReference>
<keyword evidence="3 12" id="KW-0597">Phosphoprotein</keyword>
<evidence type="ECO:0000256" key="14">
    <source>
        <dbReference type="SAM" id="SignalP"/>
    </source>
</evidence>
<dbReference type="Proteomes" id="UP000190367">
    <property type="component" value="Unassembled WGS sequence"/>
</dbReference>
<evidence type="ECO:0000256" key="3">
    <source>
        <dbReference type="ARBA" id="ARBA00022553"/>
    </source>
</evidence>
<dbReference type="InterPro" id="IPR009057">
    <property type="entry name" value="Homeodomain-like_sf"/>
</dbReference>
<dbReference type="SMART" id="SM00342">
    <property type="entry name" value="HTH_ARAC"/>
    <property type="match status" value="1"/>
</dbReference>
<dbReference type="PRINTS" id="PR00344">
    <property type="entry name" value="BCTRLSENSOR"/>
</dbReference>
<keyword evidence="19" id="KW-1185">Reference proteome</keyword>
<evidence type="ECO:0000256" key="12">
    <source>
        <dbReference type="PROSITE-ProRule" id="PRU00169"/>
    </source>
</evidence>
<evidence type="ECO:0000313" key="19">
    <source>
        <dbReference type="Proteomes" id="UP000190367"/>
    </source>
</evidence>
<keyword evidence="5" id="KW-0547">Nucleotide-binding</keyword>
<dbReference type="InterPro" id="IPR001789">
    <property type="entry name" value="Sig_transdc_resp-reg_receiver"/>
</dbReference>
<dbReference type="EMBL" id="FUWZ01000001">
    <property type="protein sequence ID" value="SJZ75797.1"/>
    <property type="molecule type" value="Genomic_DNA"/>
</dbReference>
<dbReference type="PROSITE" id="PS00041">
    <property type="entry name" value="HTH_ARAC_FAMILY_1"/>
    <property type="match status" value="1"/>
</dbReference>
<evidence type="ECO:0000256" key="1">
    <source>
        <dbReference type="ARBA" id="ARBA00000085"/>
    </source>
</evidence>
<feature type="domain" description="HTH araC/xylS-type" evidence="15">
    <location>
        <begin position="1251"/>
        <end position="1350"/>
    </location>
</feature>
<dbReference type="InterPro" id="IPR013783">
    <property type="entry name" value="Ig-like_fold"/>
</dbReference>
<evidence type="ECO:0000313" key="18">
    <source>
        <dbReference type="EMBL" id="SJZ75797.1"/>
    </source>
</evidence>
<sequence>MCCLLCFAAAFHVSGFSAGDNSYHVISYLGIEQGLSNNAIRCVFQDHKGFMWFGTYDGLNRYDGNVFKVFRNRFGDSSSLVNNWVFTINEDFQYRLWIGTRQGINIYDHVSGKFSGVWYRVAGTARLERITAVVRDIKRDAKGNMLIGTENLGLLFCPAGTDTAVQVPLFTGSRRLTTYDAGGIEITGNGDVWCFVQGRGLCRANRNVSAINVVNGTFPTADCMKADNGLLWIGTPNGLLKYSIHANQYLESFTEENGKLSYNKVSGLYLDKGGKLWVATNGGGIDIIDTKDGTPVENIPAGNSNYTLASGSVSAVYEDADGRKWIGTLRGGINIIDPRKDRFQSVLHDPLNSNSLVSNFIFAFCEEKDGTIWVGTDGGGLSRWQRKTGQFTNFSHHPGMPASLSDNFVTNVQCDNEQNIWVSTFWGGINRFDRKTNTFRHYSLAAKNSPTGSKTVYLLYKDSHNTLWAGTFGRGALNKGALYRYDRQLDTFKLADDKLTDLFTMKEDRSGQLWAGNLRSLIKIDPRHSGDLFYTLGNPVRAIHEDRKGRFWVGTEGGGLLLFDRAEGKILKRYTAAEGLCNNAVLNILEDEAGDLWISTFYGISRFNPNRRIFTNFYQGDGLSGNQFSYNAALRLQSGELMFGGIKGLNLFRPSNILASGEKLKMLFTDIHINNLPIGQRAGYIEVQQGDNIRKIKVPYREAVFTFDFVALDYSTSDKISYTYYMDGWDKDWNQSGNTRTATYTHLAAGHYTFRVKSTNAEGQWLNNEICLEIIVLPPWYASWWACFLYLLIVMALAIAYISYKTKQRRLRYEVVLANMNAEKERELNEKKLAFFTNVSHEFRTPLTLIINPVKDLMQEQGPDGKHQREFTTIYRNARRLLRLLDQLLLFRRADSDIDKLKPACVNLTELCRDVFQSFEQQAQSAGQSYAFNSDHEELCIAGDREKLEITLFNLLSNAFKYTPAGGSVTMELHSVRDRAEITIADTGCGIPMENGLHVFEKFYRSEGSVSAGKSGFGIGLYLVKKFVELHHGTVTFESKECEGTLFKVVLPCNADQLCREPTDAAPASKTGFLEAMAEEKLEVVLPEEPKEEEIGTLITSKQTMLIVDDDAQIRQYISGMFRSTFNIDEACDGKEGLEKAMATLPDVVISDIRMETMSGLELCREMKQHALMNHIPVILLTGSSAEEGKLASAEVGSDYYITKPFEKELLVATVHSVLQTRDNLRNYFLNEVTLRKNDLRVSGQYKLFVEKCIAIVEANLDNEGFTIKVLAREIGMSYSSVYKKIRQVSGESLRGFVRFIRLRKAAELMINTSLNVNEIGFQVGINDVKYFREQFNKIFGMNPSEYIRRYRKVFEDKYKLEKIETRKKATRRKKV</sequence>
<dbReference type="Gene3D" id="3.30.565.10">
    <property type="entry name" value="Histidine kinase-like ATPase, C-terminal domain"/>
    <property type="match status" value="1"/>
</dbReference>
<dbReference type="SUPFAM" id="SSF52172">
    <property type="entry name" value="CheY-like"/>
    <property type="match status" value="1"/>
</dbReference>
<dbReference type="SUPFAM" id="SSF63829">
    <property type="entry name" value="Calcium-dependent phosphotriesterase"/>
    <property type="match status" value="3"/>
</dbReference>
<keyword evidence="6 18" id="KW-0418">Kinase</keyword>
<evidence type="ECO:0000259" key="15">
    <source>
        <dbReference type="PROSITE" id="PS01124"/>
    </source>
</evidence>
<evidence type="ECO:0000256" key="11">
    <source>
        <dbReference type="ARBA" id="ARBA00023163"/>
    </source>
</evidence>
<keyword evidence="7" id="KW-0067">ATP-binding</keyword>
<dbReference type="PROSITE" id="PS50109">
    <property type="entry name" value="HIS_KIN"/>
    <property type="match status" value="1"/>
</dbReference>
<dbReference type="Pfam" id="PF00072">
    <property type="entry name" value="Response_reg"/>
    <property type="match status" value="1"/>
</dbReference>
<evidence type="ECO:0000256" key="8">
    <source>
        <dbReference type="ARBA" id="ARBA00023012"/>
    </source>
</evidence>
<dbReference type="InterPro" id="IPR003661">
    <property type="entry name" value="HisK_dim/P_dom"/>
</dbReference>
<evidence type="ECO:0000256" key="2">
    <source>
        <dbReference type="ARBA" id="ARBA00012438"/>
    </source>
</evidence>
<dbReference type="Gene3D" id="2.130.10.10">
    <property type="entry name" value="YVTN repeat-like/Quinoprotein amine dehydrogenase"/>
    <property type="match status" value="2"/>
</dbReference>
<feature type="transmembrane region" description="Helical" evidence="13">
    <location>
        <begin position="780"/>
        <end position="802"/>
    </location>
</feature>
<feature type="signal peptide" evidence="14">
    <location>
        <begin position="1"/>
        <end position="18"/>
    </location>
</feature>
<dbReference type="GO" id="GO:0000155">
    <property type="term" value="F:phosphorelay sensor kinase activity"/>
    <property type="evidence" value="ECO:0007669"/>
    <property type="project" value="InterPro"/>
</dbReference>
<name>A0A1T4N9S1_9BACT</name>
<keyword evidence="13" id="KW-1133">Transmembrane helix</keyword>
<dbReference type="CDD" id="cd00146">
    <property type="entry name" value="PKD"/>
    <property type="match status" value="1"/>
</dbReference>
<dbReference type="PANTHER" id="PTHR43547:SF2">
    <property type="entry name" value="HYBRID SIGNAL TRANSDUCTION HISTIDINE KINASE C"/>
    <property type="match status" value="1"/>
</dbReference>
<evidence type="ECO:0000256" key="9">
    <source>
        <dbReference type="ARBA" id="ARBA00023015"/>
    </source>
</evidence>
<keyword evidence="10" id="KW-0238">DNA-binding</keyword>
<dbReference type="FunFam" id="1.10.287.130:FF:000045">
    <property type="entry name" value="Two-component system sensor histidine kinase/response regulator"/>
    <property type="match status" value="1"/>
</dbReference>
<dbReference type="GO" id="GO:0003700">
    <property type="term" value="F:DNA-binding transcription factor activity"/>
    <property type="evidence" value="ECO:0007669"/>
    <property type="project" value="InterPro"/>
</dbReference>
<dbReference type="SMART" id="SM00448">
    <property type="entry name" value="REC"/>
    <property type="match status" value="1"/>
</dbReference>
<evidence type="ECO:0000256" key="6">
    <source>
        <dbReference type="ARBA" id="ARBA00022777"/>
    </source>
</evidence>
<dbReference type="Pfam" id="PF00512">
    <property type="entry name" value="HisKA"/>
    <property type="match status" value="1"/>
</dbReference>
<accession>A0A1T4N9S1</accession>
<keyword evidence="13" id="KW-0812">Transmembrane</keyword>
<dbReference type="Pfam" id="PF07494">
    <property type="entry name" value="Reg_prop"/>
    <property type="match status" value="4"/>
</dbReference>
<dbReference type="Gene3D" id="1.10.10.60">
    <property type="entry name" value="Homeodomain-like"/>
    <property type="match status" value="1"/>
</dbReference>
<dbReference type="InterPro" id="IPR005467">
    <property type="entry name" value="His_kinase_dom"/>
</dbReference>
<dbReference type="PANTHER" id="PTHR43547">
    <property type="entry name" value="TWO-COMPONENT HISTIDINE KINASE"/>
    <property type="match status" value="1"/>
</dbReference>
<dbReference type="InterPro" id="IPR011123">
    <property type="entry name" value="Y_Y_Y"/>
</dbReference>
<evidence type="ECO:0000256" key="4">
    <source>
        <dbReference type="ARBA" id="ARBA00022679"/>
    </source>
</evidence>
<dbReference type="CDD" id="cd00156">
    <property type="entry name" value="REC"/>
    <property type="match status" value="1"/>
</dbReference>
<dbReference type="PROSITE" id="PS50110">
    <property type="entry name" value="RESPONSE_REGULATORY"/>
    <property type="match status" value="1"/>
</dbReference>
<reference evidence="19" key="1">
    <citation type="submission" date="2017-02" db="EMBL/GenBank/DDBJ databases">
        <authorList>
            <person name="Varghese N."/>
            <person name="Submissions S."/>
        </authorList>
    </citation>
    <scope>NUCLEOTIDE SEQUENCE [LARGE SCALE GENOMIC DNA]</scope>
    <source>
        <strain evidence="19">DSM 22224</strain>
    </source>
</reference>
<dbReference type="InterPro" id="IPR036890">
    <property type="entry name" value="HATPase_C_sf"/>
</dbReference>
<dbReference type="InterPro" id="IPR015943">
    <property type="entry name" value="WD40/YVTN_repeat-like_dom_sf"/>
</dbReference>